<evidence type="ECO:0000256" key="2">
    <source>
        <dbReference type="SAM" id="MobiDB-lite"/>
    </source>
</evidence>
<comment type="caution">
    <text evidence="3">The sequence shown here is derived from an EMBL/GenBank/DDBJ whole genome shotgun (WGS) entry which is preliminary data.</text>
</comment>
<feature type="region of interest" description="Disordered" evidence="2">
    <location>
        <begin position="28"/>
        <end position="53"/>
    </location>
</feature>
<proteinExistence type="predicted"/>
<keyword evidence="4" id="KW-1185">Reference proteome</keyword>
<reference evidence="3 4" key="1">
    <citation type="submission" date="2020-04" db="EMBL/GenBank/DDBJ databases">
        <authorList>
            <person name="Alioto T."/>
            <person name="Alioto T."/>
            <person name="Gomez Garrido J."/>
        </authorList>
    </citation>
    <scope>NUCLEOTIDE SEQUENCE [LARGE SCALE GENOMIC DNA]</scope>
</reference>
<keyword evidence="1" id="KW-0175">Coiled coil</keyword>
<evidence type="ECO:0000256" key="1">
    <source>
        <dbReference type="SAM" id="Coils"/>
    </source>
</evidence>
<gene>
    <name evidence="3" type="ORF">CLODIP_2_CD10402</name>
</gene>
<feature type="compositionally biased region" description="Polar residues" evidence="2">
    <location>
        <begin position="35"/>
        <end position="50"/>
    </location>
</feature>
<organism evidence="3 4">
    <name type="scientific">Cloeon dipterum</name>
    <dbReference type="NCBI Taxonomy" id="197152"/>
    <lineage>
        <taxon>Eukaryota</taxon>
        <taxon>Metazoa</taxon>
        <taxon>Ecdysozoa</taxon>
        <taxon>Arthropoda</taxon>
        <taxon>Hexapoda</taxon>
        <taxon>Insecta</taxon>
        <taxon>Pterygota</taxon>
        <taxon>Palaeoptera</taxon>
        <taxon>Ephemeroptera</taxon>
        <taxon>Pisciforma</taxon>
        <taxon>Baetidae</taxon>
        <taxon>Cloeon</taxon>
    </lineage>
</organism>
<dbReference type="AlphaFoldDB" id="A0A8S1DD64"/>
<evidence type="ECO:0000313" key="4">
    <source>
        <dbReference type="Proteomes" id="UP000494165"/>
    </source>
</evidence>
<dbReference type="Gene3D" id="1.20.1170.10">
    <property type="match status" value="1"/>
</dbReference>
<evidence type="ECO:0000313" key="3">
    <source>
        <dbReference type="EMBL" id="CAB3379379.1"/>
    </source>
</evidence>
<dbReference type="EMBL" id="CADEPI010000184">
    <property type="protein sequence ID" value="CAB3379379.1"/>
    <property type="molecule type" value="Genomic_DNA"/>
</dbReference>
<protein>
    <submittedName>
        <fullName evidence="3">Uncharacterized protein</fullName>
    </submittedName>
</protein>
<sequence length="134" mass="14940">MDISESGAAQQKEEKSLNLETHFVDCSDGIIQDAGPSSTPAENSANNSALQDDVRRSLIDQANDVAKEVREFKVQMKKMIADFEAAYRKRKEFIKHERAAAKKLNQQLEAMDETYKGLSKMVSNTVTSVLENDA</sequence>
<feature type="coiled-coil region" evidence="1">
    <location>
        <begin position="91"/>
        <end position="121"/>
    </location>
</feature>
<name>A0A8S1DD64_9INSE</name>
<accession>A0A8S1DD64</accession>
<dbReference type="SUPFAM" id="SSF58100">
    <property type="entry name" value="Bacterial hemolysins"/>
    <property type="match status" value="1"/>
</dbReference>
<dbReference type="Proteomes" id="UP000494165">
    <property type="component" value="Unassembled WGS sequence"/>
</dbReference>